<dbReference type="EMBL" id="AYSA01000352">
    <property type="protein sequence ID" value="ESZ92891.1"/>
    <property type="molecule type" value="Genomic_DNA"/>
</dbReference>
<dbReference type="AlphaFoldDB" id="W9CAL9"/>
<dbReference type="Proteomes" id="UP000019487">
    <property type="component" value="Unassembled WGS sequence"/>
</dbReference>
<dbReference type="HOGENOM" id="CLU_1054335_0_0_1"/>
<comment type="caution">
    <text evidence="1">The sequence shown here is derived from an EMBL/GenBank/DDBJ whole genome shotgun (WGS) entry which is preliminary data.</text>
</comment>
<proteinExistence type="predicted"/>
<name>W9CAL9_SCLBF</name>
<keyword evidence="2" id="KW-1185">Reference proteome</keyword>
<evidence type="ECO:0000313" key="1">
    <source>
        <dbReference type="EMBL" id="ESZ92891.1"/>
    </source>
</evidence>
<accession>W9CAL9</accession>
<dbReference type="OrthoDB" id="284184at2759"/>
<evidence type="ECO:0000313" key="2">
    <source>
        <dbReference type="Proteomes" id="UP000019487"/>
    </source>
</evidence>
<dbReference type="InterPro" id="IPR029058">
    <property type="entry name" value="AB_hydrolase_fold"/>
</dbReference>
<dbReference type="SUPFAM" id="SSF53474">
    <property type="entry name" value="alpha/beta-Hydrolases"/>
    <property type="match status" value="1"/>
</dbReference>
<gene>
    <name evidence="1" type="ORF">SBOR_6719</name>
</gene>
<dbReference type="STRING" id="1432307.W9CAL9"/>
<dbReference type="Gene3D" id="3.40.50.1820">
    <property type="entry name" value="alpha/beta hydrolase"/>
    <property type="match status" value="1"/>
</dbReference>
<reference evidence="1 2" key="1">
    <citation type="journal article" date="2014" name="Genome Announc.">
        <title>Draft genome sequence of Sclerotinia borealis, a psychrophilic plant pathogenic fungus.</title>
        <authorList>
            <person name="Mardanov A.V."/>
            <person name="Beletsky A.V."/>
            <person name="Kadnikov V.V."/>
            <person name="Ignatov A.N."/>
            <person name="Ravin N.V."/>
        </authorList>
    </citation>
    <scope>NUCLEOTIDE SEQUENCE [LARGE SCALE GENOMIC DNA]</scope>
    <source>
        <strain evidence="2">F-4157</strain>
    </source>
</reference>
<organism evidence="1 2">
    <name type="scientific">Sclerotinia borealis (strain F-4128)</name>
    <dbReference type="NCBI Taxonomy" id="1432307"/>
    <lineage>
        <taxon>Eukaryota</taxon>
        <taxon>Fungi</taxon>
        <taxon>Dikarya</taxon>
        <taxon>Ascomycota</taxon>
        <taxon>Pezizomycotina</taxon>
        <taxon>Leotiomycetes</taxon>
        <taxon>Helotiales</taxon>
        <taxon>Sclerotiniaceae</taxon>
        <taxon>Sclerotinia</taxon>
    </lineage>
</organism>
<sequence length="264" mass="29616">MTSLQMIDRSRWTSHRANLSGTPSSPSEVTIHYILCHPPANVTSSSRWHLSHGENASFQGTDACDNAVKYGVTGGLWNFIFQWQTDLPEALTAGLEYIYIKSFYDRLCYNVSAFSPSDVEHYASKFAQPGGMRSGFDVSRVFHQDAKDNLRMLKDGKCKVPSMSLMGEKIFLAIIASQQNKQIYENTSSTLIPGSGHWCAEENPSGFVDAVLDRENEFVNDSQMIEPHDNMASRHAGLVHIYRTTEEYHTTSKKNMRTSVKSMG</sequence>
<protein>
    <submittedName>
        <fullName evidence="1">Uncharacterized protein</fullName>
    </submittedName>
</protein>